<feature type="compositionally biased region" description="Low complexity" evidence="1">
    <location>
        <begin position="202"/>
        <end position="212"/>
    </location>
</feature>
<sequence>MPEYTGMNDFSICLNRDPKLEPTFSPNRRPASNNKFSSQFDAIQRKPLVPEPLKRKRPADGSLETLSKPSESKKMASSMPLKYSSSSALSVRPHIPDQILQRSSSSAVTDLRNECPSSGNPRVSSGSWVVSQRQSGAPVTGRPCIPDQSPSTYSNTHSSSYSGRSNVSDSVSQRQLEAPVTGHPYVPDQSSQIPIYAMNDPRFSSSTRSNVSDSRHISQRQSGSSMSYPSSSSGHLYAYNSSHVPERPSSSSSLPDPRNEFTYSRRYYDSRNVSQRLSGTPVSNHPYYTPGSRNTSERPSNYFASNAPWDSTIHQQPSTFAVTNPTNEYSAFDHRRNVNCDSRNSSRKPLDYFISY</sequence>
<feature type="region of interest" description="Disordered" evidence="1">
    <location>
        <begin position="1"/>
        <end position="260"/>
    </location>
</feature>
<dbReference type="Proteomes" id="UP000887578">
    <property type="component" value="Unplaced"/>
</dbReference>
<dbReference type="WBParaSite" id="PDA_v2.g15071.t1">
    <property type="protein sequence ID" value="PDA_v2.g15071.t1"/>
    <property type="gene ID" value="PDA_v2.g15071"/>
</dbReference>
<feature type="region of interest" description="Disordered" evidence="1">
    <location>
        <begin position="272"/>
        <end position="299"/>
    </location>
</feature>
<accession>A0A914PAG5</accession>
<evidence type="ECO:0000313" key="2">
    <source>
        <dbReference type="Proteomes" id="UP000887578"/>
    </source>
</evidence>
<reference evidence="3" key="1">
    <citation type="submission" date="2022-11" db="UniProtKB">
        <authorList>
            <consortium name="WormBaseParasite"/>
        </authorList>
    </citation>
    <scope>IDENTIFICATION</scope>
</reference>
<feature type="compositionally biased region" description="Low complexity" evidence="1">
    <location>
        <begin position="241"/>
        <end position="256"/>
    </location>
</feature>
<name>A0A914PAG5_9BILA</name>
<evidence type="ECO:0000256" key="1">
    <source>
        <dbReference type="SAM" id="MobiDB-lite"/>
    </source>
</evidence>
<feature type="compositionally biased region" description="Polar residues" evidence="1">
    <location>
        <begin position="115"/>
        <end position="137"/>
    </location>
</feature>
<keyword evidence="2" id="KW-1185">Reference proteome</keyword>
<organism evidence="2 3">
    <name type="scientific">Panagrolaimus davidi</name>
    <dbReference type="NCBI Taxonomy" id="227884"/>
    <lineage>
        <taxon>Eukaryota</taxon>
        <taxon>Metazoa</taxon>
        <taxon>Ecdysozoa</taxon>
        <taxon>Nematoda</taxon>
        <taxon>Chromadorea</taxon>
        <taxon>Rhabditida</taxon>
        <taxon>Tylenchina</taxon>
        <taxon>Panagrolaimomorpha</taxon>
        <taxon>Panagrolaimoidea</taxon>
        <taxon>Panagrolaimidae</taxon>
        <taxon>Panagrolaimus</taxon>
    </lineage>
</organism>
<dbReference type="AlphaFoldDB" id="A0A914PAG5"/>
<feature type="compositionally biased region" description="Polar residues" evidence="1">
    <location>
        <begin position="24"/>
        <end position="41"/>
    </location>
</feature>
<feature type="compositionally biased region" description="Polar residues" evidence="1">
    <location>
        <begin position="272"/>
        <end position="283"/>
    </location>
</feature>
<evidence type="ECO:0000313" key="3">
    <source>
        <dbReference type="WBParaSite" id="PDA_v2.g15071.t1"/>
    </source>
</evidence>
<feature type="compositionally biased region" description="Low complexity" evidence="1">
    <location>
        <begin position="149"/>
        <end position="166"/>
    </location>
</feature>
<protein>
    <submittedName>
        <fullName evidence="3">Uncharacterized protein</fullName>
    </submittedName>
</protein>
<proteinExistence type="predicted"/>
<feature type="compositionally biased region" description="Low complexity" evidence="1">
    <location>
        <begin position="219"/>
        <end position="233"/>
    </location>
</feature>